<dbReference type="EMBL" id="RBNJ01000732">
    <property type="protein sequence ID" value="RUS34081.1"/>
    <property type="molecule type" value="Genomic_DNA"/>
</dbReference>
<reference evidence="2 3" key="1">
    <citation type="journal article" date="2018" name="New Phytol.">
        <title>Phylogenomics of Endogonaceae and evolution of mycorrhizas within Mucoromycota.</title>
        <authorList>
            <person name="Chang Y."/>
            <person name="Desiro A."/>
            <person name="Na H."/>
            <person name="Sandor L."/>
            <person name="Lipzen A."/>
            <person name="Clum A."/>
            <person name="Barry K."/>
            <person name="Grigoriev I.V."/>
            <person name="Martin F.M."/>
            <person name="Stajich J.E."/>
            <person name="Smith M.E."/>
            <person name="Bonito G."/>
            <person name="Spatafora J.W."/>
        </authorList>
    </citation>
    <scope>NUCLEOTIDE SEQUENCE [LARGE SCALE GENOMIC DNA]</scope>
    <source>
        <strain evidence="2 3">AD002</strain>
    </source>
</reference>
<evidence type="ECO:0000313" key="2">
    <source>
        <dbReference type="EMBL" id="RUS34081.1"/>
    </source>
</evidence>
<dbReference type="Gene3D" id="3.10.20.90">
    <property type="entry name" value="Phosphatidylinositol 3-kinase Catalytic Subunit, Chain A, domain 1"/>
    <property type="match status" value="1"/>
</dbReference>
<organism evidence="2 3">
    <name type="scientific">Jimgerdemannia flammicorona</name>
    <dbReference type="NCBI Taxonomy" id="994334"/>
    <lineage>
        <taxon>Eukaryota</taxon>
        <taxon>Fungi</taxon>
        <taxon>Fungi incertae sedis</taxon>
        <taxon>Mucoromycota</taxon>
        <taxon>Mucoromycotina</taxon>
        <taxon>Endogonomycetes</taxon>
        <taxon>Endogonales</taxon>
        <taxon>Endogonaceae</taxon>
        <taxon>Jimgerdemannia</taxon>
    </lineage>
</organism>
<proteinExistence type="predicted"/>
<feature type="domain" description="Par3/HAL N-terminal" evidence="1">
    <location>
        <begin position="41"/>
        <end position="113"/>
    </location>
</feature>
<gene>
    <name evidence="2" type="ORF">BC938DRAFT_482435</name>
</gene>
<protein>
    <recommendedName>
        <fullName evidence="1">Par3/HAL N-terminal domain-containing protein</fullName>
    </recommendedName>
</protein>
<name>A0A433QW85_9FUNG</name>
<dbReference type="InterPro" id="IPR021922">
    <property type="entry name" value="Par3/HAL_N"/>
</dbReference>
<dbReference type="Proteomes" id="UP000274822">
    <property type="component" value="Unassembled WGS sequence"/>
</dbReference>
<keyword evidence="3" id="KW-1185">Reference proteome</keyword>
<dbReference type="Pfam" id="PF12053">
    <property type="entry name" value="Par3_HAL_N_term"/>
    <property type="match status" value="1"/>
</dbReference>
<dbReference type="AlphaFoldDB" id="A0A433QW85"/>
<evidence type="ECO:0000259" key="1">
    <source>
        <dbReference type="Pfam" id="PF12053"/>
    </source>
</evidence>
<comment type="caution">
    <text evidence="2">The sequence shown here is derived from an EMBL/GenBank/DDBJ whole genome shotgun (WGS) entry which is preliminary data.</text>
</comment>
<evidence type="ECO:0000313" key="3">
    <source>
        <dbReference type="Proteomes" id="UP000274822"/>
    </source>
</evidence>
<accession>A0A433QW85</accession>
<sequence>MCTTCCPNTPCISRPTSVVSTPVLLPTPPRNPAPPRTEMKRVKVSWNGTKLVVPCGIGSDRVSHLLNDITHRFQKHAGDLDQANYFVELRTSDGYLLDKSDTIESVVENGDEIEVIDYKAWIENFKKNAELEIWGRIDRQDFVDDVNKYVGIFALGVHGCFSSTAYSHTSLGNESAKFKVYDSETLSLTKPGVLDEIHGDDTSQTWYCSAHWDLTNSIEIRVKSTSDFRAQIVKVEFRDGIIAPRFKVGAITTSQTSYPAPRTTSYVLPALISEGPALKEDGYTTPIDIKAVEVKSMGESALRLQQIGKPFVEQYWSGYRGAFQRVNVEFRVTNTSEETASVVNIVAEYLDHDGNWAPATVRSGQKASEYWYDIKCAHDTFLPFEPKATSKLSLQFETDIDPTKYKSLDNRIRRIHTSLPDPLHVRFTLIDQHNRTSIITIQAVNGPPNVPTRASYESEFNCSLHHWIQCDDMVSDERLFIPIKHVEEGGERVLEIGLKPMSTTYRVDQNRLRRWAWEAVQKGVEEVWLEDVDWSAEDNNFGLKMACLVALEDQVIYGLKVMMWTQTGKVEECFEVPLVLYT</sequence>